<evidence type="ECO:0000313" key="5">
    <source>
        <dbReference type="Proteomes" id="UP001519460"/>
    </source>
</evidence>
<evidence type="ECO:0000313" key="4">
    <source>
        <dbReference type="EMBL" id="KAK7481177.1"/>
    </source>
</evidence>
<evidence type="ECO:0000256" key="1">
    <source>
        <dbReference type="ARBA" id="ARBA00022737"/>
    </source>
</evidence>
<keyword evidence="5" id="KW-1185">Reference proteome</keyword>
<organism evidence="4 5">
    <name type="scientific">Batillaria attramentaria</name>
    <dbReference type="NCBI Taxonomy" id="370345"/>
    <lineage>
        <taxon>Eukaryota</taxon>
        <taxon>Metazoa</taxon>
        <taxon>Spiralia</taxon>
        <taxon>Lophotrochozoa</taxon>
        <taxon>Mollusca</taxon>
        <taxon>Gastropoda</taxon>
        <taxon>Caenogastropoda</taxon>
        <taxon>Sorbeoconcha</taxon>
        <taxon>Cerithioidea</taxon>
        <taxon>Batillariidae</taxon>
        <taxon>Batillaria</taxon>
    </lineage>
</organism>
<sequence>MPAQVKNPQTFRHKCAEMGLQFVAVDMRWGITTEASDNAQTVNICLREIDRSDMFVCFFGQRYGWHQSAGHTDGLLQQNIDSALGKYPWLDNYRDRSQYDDAMLSVRKEKAVSYTIENNEAQEKLDNLKKKVAQTKEQALALYFDYPNPLEGARLMFEEVMKYLENNVLTQNVEISKRE</sequence>
<dbReference type="Pfam" id="PF13271">
    <property type="entry name" value="DUF4062"/>
    <property type="match status" value="1"/>
</dbReference>
<dbReference type="PANTHER" id="PTHR19860:SF40">
    <property type="entry name" value="WD40 REPEAT-CONTAINING PROTEIN"/>
    <property type="match status" value="1"/>
</dbReference>
<feature type="domain" description="DUF4062" evidence="3">
    <location>
        <begin position="12"/>
        <end position="70"/>
    </location>
</feature>
<accession>A0ABD0K1D4</accession>
<comment type="caution">
    <text evidence="4">The sequence shown here is derived from an EMBL/GenBank/DDBJ whole genome shotgun (WGS) entry which is preliminary data.</text>
</comment>
<keyword evidence="1" id="KW-0677">Repeat</keyword>
<evidence type="ECO:0000256" key="2">
    <source>
        <dbReference type="SAM" id="Coils"/>
    </source>
</evidence>
<evidence type="ECO:0000259" key="3">
    <source>
        <dbReference type="Pfam" id="PF13271"/>
    </source>
</evidence>
<dbReference type="InterPro" id="IPR025139">
    <property type="entry name" value="DUF4062"/>
</dbReference>
<dbReference type="Proteomes" id="UP001519460">
    <property type="component" value="Unassembled WGS sequence"/>
</dbReference>
<reference evidence="4 5" key="1">
    <citation type="journal article" date="2023" name="Sci. Data">
        <title>Genome assembly of the Korean intertidal mud-creeper Batillaria attramentaria.</title>
        <authorList>
            <person name="Patra A.K."/>
            <person name="Ho P.T."/>
            <person name="Jun S."/>
            <person name="Lee S.J."/>
            <person name="Kim Y."/>
            <person name="Won Y.J."/>
        </authorList>
    </citation>
    <scope>NUCLEOTIDE SEQUENCE [LARGE SCALE GENOMIC DNA]</scope>
    <source>
        <strain evidence="4">Wonlab-2016</strain>
    </source>
</reference>
<proteinExistence type="predicted"/>
<name>A0ABD0K1D4_9CAEN</name>
<dbReference type="AlphaFoldDB" id="A0ABD0K1D4"/>
<dbReference type="EMBL" id="JACVVK020000266">
    <property type="protein sequence ID" value="KAK7481177.1"/>
    <property type="molecule type" value="Genomic_DNA"/>
</dbReference>
<dbReference type="InterPro" id="IPR051191">
    <property type="entry name" value="DCAF12"/>
</dbReference>
<protein>
    <recommendedName>
        <fullName evidence="3">DUF4062 domain-containing protein</fullName>
    </recommendedName>
</protein>
<feature type="coiled-coil region" evidence="2">
    <location>
        <begin position="111"/>
        <end position="138"/>
    </location>
</feature>
<gene>
    <name evidence="4" type="ORF">BaRGS_00027610</name>
</gene>
<dbReference type="PANTHER" id="PTHR19860">
    <property type="entry name" value="DDB1- AND CUL4-ASSOCIATED FACTOR 12-RELATED"/>
    <property type="match status" value="1"/>
</dbReference>
<keyword evidence="2" id="KW-0175">Coiled coil</keyword>